<dbReference type="InterPro" id="IPR000627">
    <property type="entry name" value="Intradiol_dOase_C"/>
</dbReference>
<keyword evidence="1" id="KW-0732">Signal</keyword>
<feature type="signal peptide" evidence="1">
    <location>
        <begin position="1"/>
        <end position="19"/>
    </location>
</feature>
<dbReference type="Pfam" id="PF00775">
    <property type="entry name" value="Dioxygenase_C"/>
    <property type="match status" value="1"/>
</dbReference>
<sequence length="352" mass="39533">MVCRRTLLFALALVPAAWAHKEPKTEKEIEVQRALQAAAYHCAPAVEEFTAARKRAWAQKVLSGNPQFQLPGYNDLFADGTYNQETIESGDTKFLECSPVEKTKIENNTCVLTPVVTEGPYYHKQGHPIRQNIAEYQIGLLTLLDVGVIDINTCKPLPNVLVDIWQANATGHYAGHPDPLPELRDEKPQVGGKRSGLLSAFPRTKFEETWLRGAWPTDQNGVAQFTTIFPGYYTGRATHIHTKVFTSWEILPNGTFDGGNLAHVGQFFFEDDLNLQVDKMHPYTENPIRHTHGRTRNWRDSLNIFEDSHGPEGQYNPVFKMHLLGGVINQGLVGYITMGVNASASYDNWWKG</sequence>
<dbReference type="Gene3D" id="2.60.130.10">
    <property type="entry name" value="Aromatic compound dioxygenase"/>
    <property type="match status" value="1"/>
</dbReference>
<organism evidence="3 4">
    <name type="scientific">Paramarasmius palmivorus</name>
    <dbReference type="NCBI Taxonomy" id="297713"/>
    <lineage>
        <taxon>Eukaryota</taxon>
        <taxon>Fungi</taxon>
        <taxon>Dikarya</taxon>
        <taxon>Basidiomycota</taxon>
        <taxon>Agaricomycotina</taxon>
        <taxon>Agaricomycetes</taxon>
        <taxon>Agaricomycetidae</taxon>
        <taxon>Agaricales</taxon>
        <taxon>Marasmiineae</taxon>
        <taxon>Marasmiaceae</taxon>
        <taxon>Paramarasmius</taxon>
    </lineage>
</organism>
<evidence type="ECO:0000259" key="2">
    <source>
        <dbReference type="Pfam" id="PF00775"/>
    </source>
</evidence>
<dbReference type="PANTHER" id="PTHR34315:SF4">
    <property type="entry name" value="INTRADIOL RING-CLEAVAGE DIOXYGENASES DOMAIN-CONTAINING PROTEIN"/>
    <property type="match status" value="1"/>
</dbReference>
<accession>A0AAW0DBE3</accession>
<feature type="chain" id="PRO_5043833127" description="Intradiol ring-cleavage dioxygenases domain-containing protein" evidence="1">
    <location>
        <begin position="20"/>
        <end position="352"/>
    </location>
</feature>
<dbReference type="PANTHER" id="PTHR34315">
    <property type="match status" value="1"/>
</dbReference>
<gene>
    <name evidence="3" type="ORF">VNI00_005273</name>
</gene>
<comment type="caution">
    <text evidence="3">The sequence shown here is derived from an EMBL/GenBank/DDBJ whole genome shotgun (WGS) entry which is preliminary data.</text>
</comment>
<dbReference type="EMBL" id="JAYKXP010000015">
    <property type="protein sequence ID" value="KAK7049843.1"/>
    <property type="molecule type" value="Genomic_DNA"/>
</dbReference>
<reference evidence="3 4" key="1">
    <citation type="submission" date="2024-01" db="EMBL/GenBank/DDBJ databases">
        <title>A draft genome for a cacao thread blight-causing isolate of Paramarasmius palmivorus.</title>
        <authorList>
            <person name="Baruah I.K."/>
            <person name="Bukari Y."/>
            <person name="Amoako-Attah I."/>
            <person name="Meinhardt L.W."/>
            <person name="Bailey B.A."/>
            <person name="Cohen S.P."/>
        </authorList>
    </citation>
    <scope>NUCLEOTIDE SEQUENCE [LARGE SCALE GENOMIC DNA]</scope>
    <source>
        <strain evidence="3 4">GH-12</strain>
    </source>
</reference>
<evidence type="ECO:0000313" key="3">
    <source>
        <dbReference type="EMBL" id="KAK7049843.1"/>
    </source>
</evidence>
<dbReference type="InterPro" id="IPR015889">
    <property type="entry name" value="Intradiol_dOase_core"/>
</dbReference>
<keyword evidence="4" id="KW-1185">Reference proteome</keyword>
<dbReference type="Proteomes" id="UP001383192">
    <property type="component" value="Unassembled WGS sequence"/>
</dbReference>
<dbReference type="GO" id="GO:0016702">
    <property type="term" value="F:oxidoreductase activity, acting on single donors with incorporation of molecular oxygen, incorporation of two atoms of oxygen"/>
    <property type="evidence" value="ECO:0007669"/>
    <property type="project" value="InterPro"/>
</dbReference>
<dbReference type="CDD" id="cd03457">
    <property type="entry name" value="intradiol_dioxygenase_like"/>
    <property type="match status" value="1"/>
</dbReference>
<name>A0AAW0DBE3_9AGAR</name>
<dbReference type="SUPFAM" id="SSF49482">
    <property type="entry name" value="Aromatic compound dioxygenase"/>
    <property type="match status" value="1"/>
</dbReference>
<evidence type="ECO:0000256" key="1">
    <source>
        <dbReference type="SAM" id="SignalP"/>
    </source>
</evidence>
<protein>
    <recommendedName>
        <fullName evidence="2">Intradiol ring-cleavage dioxygenases domain-containing protein</fullName>
    </recommendedName>
</protein>
<dbReference type="GO" id="GO:0008199">
    <property type="term" value="F:ferric iron binding"/>
    <property type="evidence" value="ECO:0007669"/>
    <property type="project" value="InterPro"/>
</dbReference>
<proteinExistence type="predicted"/>
<dbReference type="AlphaFoldDB" id="A0AAW0DBE3"/>
<evidence type="ECO:0000313" key="4">
    <source>
        <dbReference type="Proteomes" id="UP001383192"/>
    </source>
</evidence>
<feature type="domain" description="Intradiol ring-cleavage dioxygenases" evidence="2">
    <location>
        <begin position="118"/>
        <end position="247"/>
    </location>
</feature>